<reference evidence="2 3" key="1">
    <citation type="submission" date="2024-03" db="EMBL/GenBank/DDBJ databases">
        <title>Ignisphaera cupida sp. nov., a hyperthermophilic hydrolytic archaeon from a hot spring of Kamchatka, and proposal of Ignisphaeraceae fam. nov.</title>
        <authorList>
            <person name="Podosokorskaya O.A."/>
            <person name="Elcheninov A.G."/>
            <person name="Maltseva A.I."/>
            <person name="Zayulina K.S."/>
            <person name="Novikov A."/>
            <person name="Merkel A.Y."/>
        </authorList>
    </citation>
    <scope>NUCLEOTIDE SEQUENCE [LARGE SCALE GENOMIC DNA]</scope>
    <source>
        <strain evidence="2 3">38H-sp</strain>
    </source>
</reference>
<proteinExistence type="predicted"/>
<gene>
    <name evidence="2" type="ORF">WKV44_05695</name>
</gene>
<dbReference type="Proteomes" id="UP001466331">
    <property type="component" value="Unassembled WGS sequence"/>
</dbReference>
<dbReference type="EMBL" id="JBCHKQ010000002">
    <property type="protein sequence ID" value="MEM5948029.1"/>
    <property type="molecule type" value="Genomic_DNA"/>
</dbReference>
<comment type="caution">
    <text evidence="2">The sequence shown here is derived from an EMBL/GenBank/DDBJ whole genome shotgun (WGS) entry which is preliminary data.</text>
</comment>
<evidence type="ECO:0000313" key="3">
    <source>
        <dbReference type="Proteomes" id="UP001466331"/>
    </source>
</evidence>
<evidence type="ECO:0000256" key="1">
    <source>
        <dbReference type="SAM" id="SignalP"/>
    </source>
</evidence>
<protein>
    <submittedName>
        <fullName evidence="2">Uncharacterized protein</fullName>
    </submittedName>
</protein>
<sequence length="480" mass="53359">MKKIAIITAVFFIALSAFAQEDFSFFDTISGTESSMLKISGNIDTELRFFTDPDKSIEKQDIAETSGIGLDISYDGQSSRAIASLSYDQSYDFTTQAGRQAALSDMIKEAYIQLFLSWATIDIGYKKIVWGKGDKVHTFDTINPTDYTDFINPDYLDRKKAENMLHITIALSDFANWEIVYVPSFTPDIFPQEGKWVQYEFSSLSTAIEDAINQGATAYATTVTADYMSAGFSLTEAQTLAKRDAQLWAAQHAEQALVYDNPEGLDSFIAASRINASFAGIDMGLSYQYTYDRLPVIDTSKLSTNYQATITYNRLQLIGAELATAPAGFNIKAEAAYFLTEDTDGTDPLVRNNRIAYLAGVDKDIIPDININLQITGSYVLGTDNIKKGDTDYNADSKYSTTIINAGLTGNMLNNNLYLEAAGAYQIETTTWMLRPRLEYNIDDNTKIGISYTYYAGDKDTLFGQFNSSSFLKIYSTIKF</sequence>
<feature type="signal peptide" evidence="1">
    <location>
        <begin position="1"/>
        <end position="19"/>
    </location>
</feature>
<dbReference type="RefSeq" id="WP_420069475.1">
    <property type="nucleotide sequence ID" value="NZ_JBCHKQ010000002.1"/>
</dbReference>
<feature type="chain" id="PRO_5045570203" evidence="1">
    <location>
        <begin position="20"/>
        <end position="480"/>
    </location>
</feature>
<keyword evidence="1" id="KW-0732">Signal</keyword>
<keyword evidence="3" id="KW-1185">Reference proteome</keyword>
<name>A0ABU9UC09_9SPIR</name>
<evidence type="ECO:0000313" key="2">
    <source>
        <dbReference type="EMBL" id="MEM5948029.1"/>
    </source>
</evidence>
<organism evidence="2 3">
    <name type="scientific">Rarispira pelagica</name>
    <dbReference type="NCBI Taxonomy" id="3141764"/>
    <lineage>
        <taxon>Bacteria</taxon>
        <taxon>Pseudomonadati</taxon>
        <taxon>Spirochaetota</taxon>
        <taxon>Spirochaetia</taxon>
        <taxon>Winmispirales</taxon>
        <taxon>Winmispiraceae</taxon>
        <taxon>Rarispira</taxon>
    </lineage>
</organism>
<accession>A0ABU9UC09</accession>